<evidence type="ECO:0000256" key="15">
    <source>
        <dbReference type="PIRSR" id="PIRSR000429-1"/>
    </source>
</evidence>
<dbReference type="Gene3D" id="3.40.47.10">
    <property type="match status" value="1"/>
</dbReference>
<evidence type="ECO:0000259" key="17">
    <source>
        <dbReference type="Pfam" id="PF00108"/>
    </source>
</evidence>
<evidence type="ECO:0000259" key="18">
    <source>
        <dbReference type="Pfam" id="PF02803"/>
    </source>
</evidence>
<evidence type="ECO:0000256" key="11">
    <source>
        <dbReference type="ARBA" id="ARBA00023315"/>
    </source>
</evidence>
<comment type="pathway">
    <text evidence="13">Metabolic intermediate biosynthesis; (R)-mevalonate biosynthesis; (R)-mevalonate from acetyl-CoA: step 1/3.</text>
</comment>
<dbReference type="RefSeq" id="WP_144758464.1">
    <property type="nucleotide sequence ID" value="NZ_BPQI01000262.1"/>
</dbReference>
<dbReference type="Pfam" id="PF02803">
    <property type="entry name" value="Thiolase_C"/>
    <property type="match status" value="1"/>
</dbReference>
<comment type="pathway">
    <text evidence="3">Lipid metabolism.</text>
</comment>
<dbReference type="PIRSF" id="PIRSF000429">
    <property type="entry name" value="Ac-CoA_Ac_transf"/>
    <property type="match status" value="1"/>
</dbReference>
<dbReference type="InterPro" id="IPR020610">
    <property type="entry name" value="Thiolase_AS"/>
</dbReference>
<dbReference type="PANTHER" id="PTHR43853">
    <property type="entry name" value="3-KETOACYL-COA THIOLASE, PEROXISOMAL"/>
    <property type="match status" value="1"/>
</dbReference>
<feature type="domain" description="Thiolase N-terminal" evidence="17">
    <location>
        <begin position="5"/>
        <end position="262"/>
    </location>
</feature>
<dbReference type="InterPro" id="IPR016039">
    <property type="entry name" value="Thiolase-like"/>
</dbReference>
<evidence type="ECO:0000256" key="6">
    <source>
        <dbReference type="ARBA" id="ARBA00022752"/>
    </source>
</evidence>
<evidence type="ECO:0000313" key="20">
    <source>
        <dbReference type="EMBL" id="VUF10366.1"/>
    </source>
</evidence>
<name>A0A564FRN6_9HYPH</name>
<feature type="active site" description="Proton acceptor" evidence="15">
    <location>
        <position position="349"/>
    </location>
</feature>
<dbReference type="Proteomes" id="UP000401717">
    <property type="component" value="Unassembled WGS sequence"/>
</dbReference>
<evidence type="ECO:0000313" key="19">
    <source>
        <dbReference type="EMBL" id="GJD59829.1"/>
    </source>
</evidence>
<keyword evidence="8" id="KW-0809">Transit peptide</keyword>
<keyword evidence="6" id="KW-0583">PHB biosynthesis</keyword>
<dbReference type="GO" id="GO:0005737">
    <property type="term" value="C:cytoplasm"/>
    <property type="evidence" value="ECO:0007669"/>
    <property type="project" value="UniProtKB-ARBA"/>
</dbReference>
<dbReference type="Pfam" id="PF00108">
    <property type="entry name" value="Thiolase_N"/>
    <property type="match status" value="1"/>
</dbReference>
<dbReference type="PROSITE" id="PS00737">
    <property type="entry name" value="THIOLASE_2"/>
    <property type="match status" value="1"/>
</dbReference>
<evidence type="ECO:0000313" key="22">
    <source>
        <dbReference type="Proteomes" id="UP001055303"/>
    </source>
</evidence>
<evidence type="ECO:0000256" key="14">
    <source>
        <dbReference type="ARBA" id="ARBA00080155"/>
    </source>
</evidence>
<keyword evidence="22" id="KW-1185">Reference proteome</keyword>
<dbReference type="CDD" id="cd00751">
    <property type="entry name" value="thiolase"/>
    <property type="match status" value="1"/>
</dbReference>
<evidence type="ECO:0000256" key="2">
    <source>
        <dbReference type="ARBA" id="ARBA00004683"/>
    </source>
</evidence>
<dbReference type="InterPro" id="IPR020616">
    <property type="entry name" value="Thiolase_N"/>
</dbReference>
<dbReference type="GO" id="GO:0006635">
    <property type="term" value="P:fatty acid beta-oxidation"/>
    <property type="evidence" value="ECO:0007669"/>
    <property type="project" value="TreeGrafter"/>
</dbReference>
<evidence type="ECO:0000256" key="7">
    <source>
        <dbReference type="ARBA" id="ARBA00022832"/>
    </source>
</evidence>
<dbReference type="GO" id="GO:0042619">
    <property type="term" value="P:poly-hydroxybutyrate biosynthetic process"/>
    <property type="evidence" value="ECO:0007669"/>
    <property type="project" value="UniProtKB-KW"/>
</dbReference>
<feature type="active site" description="Acyl-thioester intermediate" evidence="15">
    <location>
        <position position="90"/>
    </location>
</feature>
<reference evidence="20 21" key="1">
    <citation type="submission" date="2019-06" db="EMBL/GenBank/DDBJ databases">
        <authorList>
            <person name="Rodrigo-Torres L."/>
            <person name="Arahal R. D."/>
            <person name="Lucena T."/>
        </authorList>
    </citation>
    <scope>NUCLEOTIDE SEQUENCE [LARGE SCALE GENOMIC DNA]</scope>
    <source>
        <strain evidence="20 21">SW08-7</strain>
    </source>
</reference>
<dbReference type="EC" id="2.3.1.16" evidence="12"/>
<reference evidence="19" key="2">
    <citation type="journal article" date="2021" name="Front. Microbiol.">
        <title>Comprehensive Comparative Genomics and Phenotyping of Methylobacterium Species.</title>
        <authorList>
            <person name="Alessa O."/>
            <person name="Ogura Y."/>
            <person name="Fujitani Y."/>
            <person name="Takami H."/>
            <person name="Hayashi T."/>
            <person name="Sahin N."/>
            <person name="Tani A."/>
        </authorList>
    </citation>
    <scope>NUCLEOTIDE SEQUENCE</scope>
    <source>
        <strain evidence="19">DSM 22415</strain>
    </source>
</reference>
<dbReference type="InterPro" id="IPR050215">
    <property type="entry name" value="Thiolase-like_sf_Thiolase"/>
</dbReference>
<dbReference type="PANTHER" id="PTHR43853:SF8">
    <property type="entry name" value="3-KETOACYL-COA THIOLASE, PEROXISOMAL"/>
    <property type="match status" value="1"/>
</dbReference>
<keyword evidence="9" id="KW-0443">Lipid metabolism</keyword>
<keyword evidence="7" id="KW-0276">Fatty acid metabolism</keyword>
<dbReference type="InterPro" id="IPR020615">
    <property type="entry name" value="Thiolase_acyl_enz_int_AS"/>
</dbReference>
<organism evidence="20 21">
    <name type="scientific">Methylobacterium dankookense</name>
    <dbReference type="NCBI Taxonomy" id="560405"/>
    <lineage>
        <taxon>Bacteria</taxon>
        <taxon>Pseudomonadati</taxon>
        <taxon>Pseudomonadota</taxon>
        <taxon>Alphaproteobacteria</taxon>
        <taxon>Hyphomicrobiales</taxon>
        <taxon>Methylobacteriaceae</taxon>
        <taxon>Methylobacterium</taxon>
    </lineage>
</organism>
<dbReference type="SUPFAM" id="SSF53901">
    <property type="entry name" value="Thiolase-like"/>
    <property type="match status" value="2"/>
</dbReference>
<dbReference type="GO" id="GO:0010124">
    <property type="term" value="P:phenylacetate catabolic process"/>
    <property type="evidence" value="ECO:0007669"/>
    <property type="project" value="TreeGrafter"/>
</dbReference>
<evidence type="ECO:0000256" key="4">
    <source>
        <dbReference type="ARBA" id="ARBA00010982"/>
    </source>
</evidence>
<dbReference type="FunFam" id="3.40.47.10:FF:000010">
    <property type="entry name" value="Acetyl-CoA acetyltransferase (Thiolase)"/>
    <property type="match status" value="1"/>
</dbReference>
<evidence type="ECO:0000256" key="13">
    <source>
        <dbReference type="ARBA" id="ARBA00037924"/>
    </source>
</evidence>
<dbReference type="OrthoDB" id="9764638at2"/>
<comment type="pathway">
    <text evidence="2">Biopolymer metabolism; poly-(R)-3-hydroxybutanoate biosynthesis.</text>
</comment>
<dbReference type="InterPro" id="IPR002155">
    <property type="entry name" value="Thiolase"/>
</dbReference>
<accession>A0A564FRN6</accession>
<dbReference type="InterPro" id="IPR020617">
    <property type="entry name" value="Thiolase_C"/>
</dbReference>
<feature type="active site" description="Proton acceptor" evidence="15">
    <location>
        <position position="379"/>
    </location>
</feature>
<comment type="similarity">
    <text evidence="4 16">Belongs to the thiolase-like superfamily. Thiolase family.</text>
</comment>
<dbReference type="InterPro" id="IPR020613">
    <property type="entry name" value="Thiolase_CS"/>
</dbReference>
<evidence type="ECO:0000256" key="9">
    <source>
        <dbReference type="ARBA" id="ARBA00023098"/>
    </source>
</evidence>
<dbReference type="EMBL" id="BPQI01000262">
    <property type="protein sequence ID" value="GJD59829.1"/>
    <property type="molecule type" value="Genomic_DNA"/>
</dbReference>
<sequence length="394" mass="41108">MTEAVIVSTARTPIGRAFRGALNLTGGADLGAHAIRAAVERARLDPAEVEEVVLGCGYPENATGGNVARHASLVAGLPVQSAGVTVSRFCASGLEAIASAARRVVLDGVPVAVAGGLESISLVQPRVQRELTRNDWLTQHLPAIYMPMIETADIVAERYGISREAQDAFALASQQRTAAAQEAGRFDDEIVPVTAMMAVTDKVTGETRTLETRLAKDEGNRPDTTLEGLAKLKPVRGEGAFITAGNASQLSDGASACVVMSAEEAARRNLAPLGTVRGFASAGCAPDEMGIGPVFAVPRLLERHGLTVGDIDLWELNEAFASQSIYCRDRLGIDPDRVNVNGGAISLGHPFGMSGARLVGHALIEGRRRGARYAVVTMCVAGGQGCAGLFEIGA</sequence>
<keyword evidence="10" id="KW-0576">Peroxisome</keyword>
<dbReference type="GO" id="GO:0003988">
    <property type="term" value="F:acetyl-CoA C-acyltransferase activity"/>
    <property type="evidence" value="ECO:0007669"/>
    <property type="project" value="UniProtKB-EC"/>
</dbReference>
<evidence type="ECO:0000256" key="10">
    <source>
        <dbReference type="ARBA" id="ARBA00023140"/>
    </source>
</evidence>
<comment type="subcellular location">
    <subcellularLocation>
        <location evidence="1">Peroxisome</location>
    </subcellularLocation>
</comment>
<evidence type="ECO:0000313" key="21">
    <source>
        <dbReference type="Proteomes" id="UP000401717"/>
    </source>
</evidence>
<reference evidence="19" key="3">
    <citation type="submission" date="2021-08" db="EMBL/GenBank/DDBJ databases">
        <authorList>
            <person name="Tani A."/>
            <person name="Ola A."/>
            <person name="Ogura Y."/>
            <person name="Katsura K."/>
            <person name="Hayashi T."/>
        </authorList>
    </citation>
    <scope>NUCLEOTIDE SEQUENCE</scope>
    <source>
        <strain evidence="19">DSM 22415</strain>
    </source>
</reference>
<keyword evidence="5 16" id="KW-0808">Transferase</keyword>
<dbReference type="AlphaFoldDB" id="A0A564FRN6"/>
<evidence type="ECO:0000256" key="12">
    <source>
        <dbReference type="ARBA" id="ARBA00024073"/>
    </source>
</evidence>
<evidence type="ECO:0000256" key="8">
    <source>
        <dbReference type="ARBA" id="ARBA00022946"/>
    </source>
</evidence>
<feature type="domain" description="Thiolase C-terminal" evidence="18">
    <location>
        <begin position="271"/>
        <end position="391"/>
    </location>
</feature>
<evidence type="ECO:0000256" key="3">
    <source>
        <dbReference type="ARBA" id="ARBA00005189"/>
    </source>
</evidence>
<dbReference type="PROSITE" id="PS00098">
    <property type="entry name" value="THIOLASE_1"/>
    <property type="match status" value="1"/>
</dbReference>
<proteinExistence type="inferred from homology"/>
<evidence type="ECO:0000256" key="5">
    <source>
        <dbReference type="ARBA" id="ARBA00022679"/>
    </source>
</evidence>
<protein>
    <recommendedName>
        <fullName evidence="12">acetyl-CoA C-acyltransferase</fullName>
        <ecNumber evidence="12">2.3.1.16</ecNumber>
    </recommendedName>
    <alternativeName>
        <fullName evidence="14">Beta-ketothiolase</fullName>
    </alternativeName>
</protein>
<dbReference type="PROSITE" id="PS00099">
    <property type="entry name" value="THIOLASE_3"/>
    <property type="match status" value="1"/>
</dbReference>
<dbReference type="NCBIfam" id="TIGR01930">
    <property type="entry name" value="AcCoA-C-Actrans"/>
    <property type="match status" value="1"/>
</dbReference>
<evidence type="ECO:0000256" key="16">
    <source>
        <dbReference type="RuleBase" id="RU003557"/>
    </source>
</evidence>
<dbReference type="EMBL" id="CABFVH010000001">
    <property type="protein sequence ID" value="VUF10366.1"/>
    <property type="molecule type" value="Genomic_DNA"/>
</dbReference>
<evidence type="ECO:0000256" key="1">
    <source>
        <dbReference type="ARBA" id="ARBA00004275"/>
    </source>
</evidence>
<dbReference type="Proteomes" id="UP001055303">
    <property type="component" value="Unassembled WGS sequence"/>
</dbReference>
<gene>
    <name evidence="20" type="primary">fadA_1</name>
    <name evidence="19" type="synonym">fadA_2</name>
    <name evidence="19" type="ORF">IFDJLNFL_5760</name>
    <name evidence="20" type="ORF">MTDSW087_00030</name>
</gene>
<keyword evidence="11 16" id="KW-0012">Acyltransferase</keyword>